<dbReference type="Pfam" id="PF00728">
    <property type="entry name" value="Glyco_hydro_20"/>
    <property type="match status" value="1"/>
</dbReference>
<evidence type="ECO:0000256" key="6">
    <source>
        <dbReference type="ARBA" id="ARBA00030512"/>
    </source>
</evidence>
<evidence type="ECO:0000256" key="2">
    <source>
        <dbReference type="ARBA" id="ARBA00006285"/>
    </source>
</evidence>
<evidence type="ECO:0000259" key="10">
    <source>
        <dbReference type="Pfam" id="PF00728"/>
    </source>
</evidence>
<dbReference type="InterPro" id="IPR029018">
    <property type="entry name" value="Hex-like_dom2"/>
</dbReference>
<dbReference type="SUPFAM" id="SSF55545">
    <property type="entry name" value="beta-N-acetylhexosaminidase-like domain"/>
    <property type="match status" value="1"/>
</dbReference>
<dbReference type="OrthoDB" id="9763537at2"/>
<dbReference type="PRINTS" id="PR00738">
    <property type="entry name" value="GLHYDRLASE20"/>
</dbReference>
<feature type="chain" id="PRO_5007817995" description="beta-N-acetylhexosaminidase" evidence="9">
    <location>
        <begin position="21"/>
        <end position="781"/>
    </location>
</feature>
<evidence type="ECO:0000313" key="14">
    <source>
        <dbReference type="Proteomes" id="UP000077255"/>
    </source>
</evidence>
<evidence type="ECO:0000256" key="7">
    <source>
        <dbReference type="ARBA" id="ARBA00033000"/>
    </source>
</evidence>
<dbReference type="GO" id="GO:0004563">
    <property type="term" value="F:beta-N-acetylhexosaminidase activity"/>
    <property type="evidence" value="ECO:0007669"/>
    <property type="project" value="UniProtKB-EC"/>
</dbReference>
<feature type="domain" description="GH29D-like beta-sandwich" evidence="12">
    <location>
        <begin position="560"/>
        <end position="611"/>
    </location>
</feature>
<dbReference type="Proteomes" id="UP000077255">
    <property type="component" value="Chromosome"/>
</dbReference>
<dbReference type="CDD" id="cd06563">
    <property type="entry name" value="GH20_chitobiase-like"/>
    <property type="match status" value="1"/>
</dbReference>
<accession>A0A160N3N1</accession>
<dbReference type="PATRIC" id="fig|445710.3.peg.3141"/>
<dbReference type="SUPFAM" id="SSF51445">
    <property type="entry name" value="(Trans)glycosidases"/>
    <property type="match status" value="1"/>
</dbReference>
<feature type="domain" description="Glycoside hydrolase family 20 catalytic" evidence="10">
    <location>
        <begin position="173"/>
        <end position="512"/>
    </location>
</feature>
<dbReference type="GO" id="GO:0005975">
    <property type="term" value="P:carbohydrate metabolic process"/>
    <property type="evidence" value="ECO:0007669"/>
    <property type="project" value="InterPro"/>
</dbReference>
<dbReference type="InterPro" id="IPR015882">
    <property type="entry name" value="HEX_bac_N"/>
</dbReference>
<dbReference type="GO" id="GO:0030203">
    <property type="term" value="P:glycosaminoglycan metabolic process"/>
    <property type="evidence" value="ECO:0007669"/>
    <property type="project" value="TreeGrafter"/>
</dbReference>
<gene>
    <name evidence="13" type="ORF">ATSB10_31420</name>
</gene>
<comment type="catalytic activity">
    <reaction evidence="1">
        <text>Hydrolysis of terminal non-reducing N-acetyl-D-hexosamine residues in N-acetyl-beta-D-hexosaminides.</text>
        <dbReference type="EC" id="3.2.1.52"/>
    </reaction>
</comment>
<evidence type="ECO:0000256" key="1">
    <source>
        <dbReference type="ARBA" id="ARBA00001231"/>
    </source>
</evidence>
<evidence type="ECO:0000313" key="13">
    <source>
        <dbReference type="EMBL" id="AND70596.1"/>
    </source>
</evidence>
<reference evidence="13 14" key="1">
    <citation type="submission" date="2016-02" db="EMBL/GenBank/DDBJ databases">
        <title>Complete genome sequencing and analysis of ATSB10, Dyella thiooxydans isolated from rhizosphere soil of sunflower (Helianthus annuus L.).</title>
        <authorList>
            <person name="Lee Y."/>
            <person name="Hwangbo K."/>
            <person name="Chung H."/>
            <person name="Yoo J."/>
            <person name="Kim K.Y."/>
            <person name="Sa T.M."/>
            <person name="Um Y."/>
            <person name="Madhaiyan M."/>
        </authorList>
    </citation>
    <scope>NUCLEOTIDE SEQUENCE [LARGE SCALE GENOMIC DNA]</scope>
    <source>
        <strain evidence="13 14">ATSB10</strain>
    </source>
</reference>
<dbReference type="PROSITE" id="PS51257">
    <property type="entry name" value="PROKAR_LIPOPROTEIN"/>
    <property type="match status" value="1"/>
</dbReference>
<keyword evidence="4 13" id="KW-0378">Hydrolase</keyword>
<dbReference type="Gene3D" id="3.30.379.10">
    <property type="entry name" value="Chitobiase/beta-hexosaminidase domain 2-like"/>
    <property type="match status" value="1"/>
</dbReference>
<organism evidence="13 14">
    <name type="scientific">Dyella thiooxydans</name>
    <dbReference type="NCBI Taxonomy" id="445710"/>
    <lineage>
        <taxon>Bacteria</taxon>
        <taxon>Pseudomonadati</taxon>
        <taxon>Pseudomonadota</taxon>
        <taxon>Gammaproteobacteria</taxon>
        <taxon>Lysobacterales</taxon>
        <taxon>Rhodanobacteraceae</taxon>
        <taxon>Dyella</taxon>
    </lineage>
</organism>
<dbReference type="EMBL" id="CP014841">
    <property type="protein sequence ID" value="AND70596.1"/>
    <property type="molecule type" value="Genomic_DNA"/>
</dbReference>
<evidence type="ECO:0000259" key="11">
    <source>
        <dbReference type="Pfam" id="PF02838"/>
    </source>
</evidence>
<keyword evidence="5 13" id="KW-0326">Glycosidase</keyword>
<dbReference type="RefSeq" id="WP_063673610.1">
    <property type="nucleotide sequence ID" value="NZ_CP014841.1"/>
</dbReference>
<dbReference type="PANTHER" id="PTHR22600:SF57">
    <property type="entry name" value="BETA-N-ACETYLHEXOSAMINIDASE"/>
    <property type="match status" value="1"/>
</dbReference>
<comment type="similarity">
    <text evidence="2">Belongs to the glycosyl hydrolase 20 family.</text>
</comment>
<feature type="signal peptide" evidence="9">
    <location>
        <begin position="1"/>
        <end position="20"/>
    </location>
</feature>
<dbReference type="Pfam" id="PF02838">
    <property type="entry name" value="Glyco_hydro_20b"/>
    <property type="match status" value="1"/>
</dbReference>
<dbReference type="InterPro" id="IPR015883">
    <property type="entry name" value="Glyco_hydro_20_cat"/>
</dbReference>
<evidence type="ECO:0000256" key="4">
    <source>
        <dbReference type="ARBA" id="ARBA00022801"/>
    </source>
</evidence>
<name>A0A160N3N1_9GAMM</name>
<dbReference type="Pfam" id="PF13290">
    <property type="entry name" value="CHB_HEX_C_1"/>
    <property type="match status" value="1"/>
</dbReference>
<dbReference type="InterPro" id="IPR017853">
    <property type="entry name" value="GH"/>
</dbReference>
<dbReference type="InterPro" id="IPR025705">
    <property type="entry name" value="Beta_hexosaminidase_sua/sub"/>
</dbReference>
<dbReference type="EC" id="3.2.1.52" evidence="3"/>
<evidence type="ECO:0000256" key="5">
    <source>
        <dbReference type="ARBA" id="ARBA00023295"/>
    </source>
</evidence>
<evidence type="ECO:0000256" key="8">
    <source>
        <dbReference type="PIRSR" id="PIRSR625705-1"/>
    </source>
</evidence>
<evidence type="ECO:0000256" key="9">
    <source>
        <dbReference type="SAM" id="SignalP"/>
    </source>
</evidence>
<evidence type="ECO:0000256" key="3">
    <source>
        <dbReference type="ARBA" id="ARBA00012663"/>
    </source>
</evidence>
<sequence>MPRRPTLIRLALVVAGSFVAACSPTTATRPAASVAAPPPAPAVPPLSLIPQVASLQRAPGSFVLRSGDTLGVPDGDRAAAGAAQWLAERARASRGLALPLATGGDVAAVRFVRDGSVAAAEGYRLVIAPGGVQIRARTDAGLFYGAVTLWQVLTSVPAGAPLPALAIDDAPRFAWRGLMLDSVRHMQTPEEIRTLIEQMAEHKLNVLHWHLTDDQGWRIPIKRYPELTRIGAWRIPPHAGHDGEPKRYGGFYTQAQIRALVAYAAARHITVVPEIDLPGHATAAVASYPRLGVTGKRPKVSVDWGVNTTLYNPSPATVRVMEHVLDEVMALFPSHYIHLGGDEAVKDQWQASPAVQAERRRLGLASDDALQSWFMNQLGSYLGAHGRRMIGWDEILEGGVPGDAVVMSWRGSKGAVEAAGKGHDVILSPAPDLYFDQLQSDRADETTGRIPVKSLADIYAFEPVPKQLDAAGVAHVLGAQANVWTEHMPSFAHVEHAVFPRLDALAEVDWTPVVRRDWHDFLARLPAQLARYRAAGIAYADSAFAPDIAVDADAALASGRTRVTLSNQAKYGTLRYTLDGSAPDAHASVYTAPFEVGLPVTVRAAAYAADGSVLGAPRSRVIDRVALLTRGTTALANCPGNPFRLRVQPLPDVTSLSPVYELPLFNRCQQWADAPLDGIHGLHVVLQRLPNNYALAHDAKLVVQRPHATPFGELVVHLDRCDGEVLNQWTLPDPSRAPRTLTFNAAITPPPGRHTLCFALTAPNDGPLYVFDRVQLLDAVR</sequence>
<keyword evidence="14" id="KW-1185">Reference proteome</keyword>
<dbReference type="AlphaFoldDB" id="A0A160N3N1"/>
<evidence type="ECO:0000259" key="12">
    <source>
        <dbReference type="Pfam" id="PF13290"/>
    </source>
</evidence>
<feature type="active site" description="Proton donor" evidence="8">
    <location>
        <position position="343"/>
    </location>
</feature>
<proteinExistence type="inferred from homology"/>
<dbReference type="STRING" id="445710.ATSB10_31420"/>
<dbReference type="PANTHER" id="PTHR22600">
    <property type="entry name" value="BETA-HEXOSAMINIDASE"/>
    <property type="match status" value="1"/>
</dbReference>
<keyword evidence="9" id="KW-0732">Signal</keyword>
<feature type="domain" description="Beta-hexosaminidase bacterial type N-terminal" evidence="11">
    <location>
        <begin position="47"/>
        <end position="170"/>
    </location>
</feature>
<dbReference type="GO" id="GO:0016020">
    <property type="term" value="C:membrane"/>
    <property type="evidence" value="ECO:0007669"/>
    <property type="project" value="TreeGrafter"/>
</dbReference>
<dbReference type="KEGG" id="dtx:ATSB10_31420"/>
<dbReference type="Gene3D" id="3.20.20.80">
    <property type="entry name" value="Glycosidases"/>
    <property type="match status" value="1"/>
</dbReference>
<dbReference type="InterPro" id="IPR059177">
    <property type="entry name" value="GH29D-like_dom"/>
</dbReference>
<protein>
    <recommendedName>
        <fullName evidence="3">beta-N-acetylhexosaminidase</fullName>
        <ecNumber evidence="3">3.2.1.52</ecNumber>
    </recommendedName>
    <alternativeName>
        <fullName evidence="6">Beta-N-acetylhexosaminidase</fullName>
    </alternativeName>
    <alternativeName>
        <fullName evidence="7">N-acetyl-beta-glucosaminidase</fullName>
    </alternativeName>
</protein>